<reference evidence="1" key="1">
    <citation type="submission" date="2020-06" db="EMBL/GenBank/DDBJ databases">
        <authorList>
            <person name="Dong N."/>
        </authorList>
    </citation>
    <scope>NUCLEOTIDE SEQUENCE</scope>
    <source>
        <strain evidence="1">R1692</strain>
    </source>
</reference>
<dbReference type="RefSeq" id="WP_149524611.1">
    <property type="nucleotide sequence ID" value="NZ_CP030848.1"/>
</dbReference>
<dbReference type="Proteomes" id="UP001170954">
    <property type="component" value="Unassembled WGS sequence"/>
</dbReference>
<dbReference type="EMBL" id="JACAGK010000003">
    <property type="protein sequence ID" value="MDM1046944.1"/>
    <property type="molecule type" value="Genomic_DNA"/>
</dbReference>
<evidence type="ECO:0000313" key="2">
    <source>
        <dbReference type="Proteomes" id="UP001170954"/>
    </source>
</evidence>
<proteinExistence type="predicted"/>
<dbReference type="InterPro" id="IPR007485">
    <property type="entry name" value="LPS_assembly_LptE"/>
</dbReference>
<protein>
    <submittedName>
        <fullName evidence="1">LptE family protein</fullName>
    </submittedName>
</protein>
<reference evidence="1" key="2">
    <citation type="journal article" date="2022" name="Sci. Total Environ.">
        <title>Prevalence, transmission, and molecular epidemiology of tet(X)-positive bacteria among humans, animals, and environmental niches in China: An epidemiological, and genomic-based study.</title>
        <authorList>
            <person name="Dong N."/>
            <person name="Zeng Y."/>
            <person name="Cai C."/>
            <person name="Sun C."/>
            <person name="Lu J."/>
            <person name="Liu C."/>
            <person name="Zhou H."/>
            <person name="Sun Q."/>
            <person name="Shu L."/>
            <person name="Wang H."/>
            <person name="Wang Y."/>
            <person name="Wang S."/>
            <person name="Wu C."/>
            <person name="Chan E.W."/>
            <person name="Chen G."/>
            <person name="Shen Z."/>
            <person name="Chen S."/>
            <person name="Zhang R."/>
        </authorList>
    </citation>
    <scope>NUCLEOTIDE SEQUENCE</scope>
    <source>
        <strain evidence="1">R1692</strain>
    </source>
</reference>
<sequence>MFKIRGFALGSLLAMLMVCLIQGCGVNYSLSGGSIPENLKTYSVAFFENISPVVNPNLSQTFTEKLKETIRTQSRLSQVNQDGDALFEGVITNYAITAAAVESNTDFAALNRLTVTVKVTYKNTKDETGESDFEESFTQFKEFRGEFTAQENTLSAEIVKMLTEDIFNRAFNNW</sequence>
<dbReference type="PROSITE" id="PS51257">
    <property type="entry name" value="PROKAR_LIPOPROTEIN"/>
    <property type="match status" value="1"/>
</dbReference>
<gene>
    <name evidence="1" type="ORF">HX018_01620</name>
</gene>
<organism evidence="1 2">
    <name type="scientific">Sphingobacterium hotanense</name>
    <dbReference type="NCBI Taxonomy" id="649196"/>
    <lineage>
        <taxon>Bacteria</taxon>
        <taxon>Pseudomonadati</taxon>
        <taxon>Bacteroidota</taxon>
        <taxon>Sphingobacteriia</taxon>
        <taxon>Sphingobacteriales</taxon>
        <taxon>Sphingobacteriaceae</taxon>
        <taxon>Sphingobacterium</taxon>
    </lineage>
</organism>
<accession>A0ABT7NIB8</accession>
<name>A0ABT7NIB8_9SPHI</name>
<dbReference type="Pfam" id="PF04390">
    <property type="entry name" value="LptE"/>
    <property type="match status" value="1"/>
</dbReference>
<keyword evidence="2" id="KW-1185">Reference proteome</keyword>
<comment type="caution">
    <text evidence="1">The sequence shown here is derived from an EMBL/GenBank/DDBJ whole genome shotgun (WGS) entry which is preliminary data.</text>
</comment>
<evidence type="ECO:0000313" key="1">
    <source>
        <dbReference type="EMBL" id="MDM1046944.1"/>
    </source>
</evidence>